<comment type="caution">
    <text evidence="1">The sequence shown here is derived from an EMBL/GenBank/DDBJ whole genome shotgun (WGS) entry which is preliminary data.</text>
</comment>
<evidence type="ECO:0000313" key="1">
    <source>
        <dbReference type="EMBL" id="MTD14416.1"/>
    </source>
</evidence>
<sequence>MVQVPATAPHCPGCGAVSAAEPGFLEDSGEGSRGFVRWIAGPLERGVFGGAKRMGKQRWTVEAFRCTRCGLLTMYSTQPA</sequence>
<evidence type="ECO:0000313" key="2">
    <source>
        <dbReference type="Proteomes" id="UP000460221"/>
    </source>
</evidence>
<keyword evidence="2" id="KW-1185">Reference proteome</keyword>
<name>A0A7K1FK05_9ACTN</name>
<reference evidence="1 2" key="1">
    <citation type="submission" date="2019-11" db="EMBL/GenBank/DDBJ databases">
        <authorList>
            <person name="Jiang L.-Q."/>
        </authorList>
    </citation>
    <scope>NUCLEOTIDE SEQUENCE [LARGE SCALE GENOMIC DNA]</scope>
    <source>
        <strain evidence="1 2">YIM 132087</strain>
    </source>
</reference>
<accession>A0A7K1FK05</accession>
<dbReference type="AlphaFoldDB" id="A0A7K1FK05"/>
<protein>
    <submittedName>
        <fullName evidence="1">Uncharacterized protein</fullName>
    </submittedName>
</protein>
<organism evidence="1 2">
    <name type="scientific">Nakamurella alba</name>
    <dbReference type="NCBI Taxonomy" id="2665158"/>
    <lineage>
        <taxon>Bacteria</taxon>
        <taxon>Bacillati</taxon>
        <taxon>Actinomycetota</taxon>
        <taxon>Actinomycetes</taxon>
        <taxon>Nakamurellales</taxon>
        <taxon>Nakamurellaceae</taxon>
        <taxon>Nakamurella</taxon>
    </lineage>
</organism>
<gene>
    <name evidence="1" type="ORF">GIS00_10690</name>
</gene>
<dbReference type="EMBL" id="WLYK01000003">
    <property type="protein sequence ID" value="MTD14416.1"/>
    <property type="molecule type" value="Genomic_DNA"/>
</dbReference>
<dbReference type="Proteomes" id="UP000460221">
    <property type="component" value="Unassembled WGS sequence"/>
</dbReference>
<proteinExistence type="predicted"/>